<feature type="chain" id="PRO_5045537211" evidence="4">
    <location>
        <begin position="23"/>
        <end position="127"/>
    </location>
</feature>
<comment type="caution">
    <text evidence="5">The sequence shown here is derived from an EMBL/GenBank/DDBJ whole genome shotgun (WGS) entry which is preliminary data.</text>
</comment>
<dbReference type="PROSITE" id="PS50088">
    <property type="entry name" value="ANK_REPEAT"/>
    <property type="match status" value="2"/>
</dbReference>
<keyword evidence="4" id="KW-0732">Signal</keyword>
<feature type="repeat" description="ANK" evidence="3">
    <location>
        <begin position="37"/>
        <end position="69"/>
    </location>
</feature>
<dbReference type="RefSeq" id="WP_379821143.1">
    <property type="nucleotide sequence ID" value="NZ_JBHUMD010000026.1"/>
</dbReference>
<dbReference type="PANTHER" id="PTHR24171:SF9">
    <property type="entry name" value="ANKYRIN REPEAT DOMAIN-CONTAINING PROTEIN 39"/>
    <property type="match status" value="1"/>
</dbReference>
<organism evidence="5 6">
    <name type="scientific">Flavobacterium suzhouense</name>
    <dbReference type="NCBI Taxonomy" id="1529638"/>
    <lineage>
        <taxon>Bacteria</taxon>
        <taxon>Pseudomonadati</taxon>
        <taxon>Bacteroidota</taxon>
        <taxon>Flavobacteriia</taxon>
        <taxon>Flavobacteriales</taxon>
        <taxon>Flavobacteriaceae</taxon>
        <taxon>Flavobacterium</taxon>
    </lineage>
</organism>
<reference evidence="6" key="1">
    <citation type="journal article" date="2019" name="Int. J. Syst. Evol. Microbiol.">
        <title>The Global Catalogue of Microorganisms (GCM) 10K type strain sequencing project: providing services to taxonomists for standard genome sequencing and annotation.</title>
        <authorList>
            <consortium name="The Broad Institute Genomics Platform"/>
            <consortium name="The Broad Institute Genome Sequencing Center for Infectious Disease"/>
            <person name="Wu L."/>
            <person name="Ma J."/>
        </authorList>
    </citation>
    <scope>NUCLEOTIDE SEQUENCE [LARGE SCALE GENOMIC DNA]</scope>
    <source>
        <strain evidence="6">KCTC 42107</strain>
    </source>
</reference>
<sequence length="127" mass="13467">MKKAIICSGLAIVLAFTNVSMANNAESTSTVVTREYKVTTPLGVAISKGDVATVKKMLEYGASVHEKCNGMTPLMIAARYNQSEIITLLLEKGANVKDKDEKGLTALKHAEASNAKEAVALLKQANA</sequence>
<dbReference type="SMART" id="SM00248">
    <property type="entry name" value="ANK"/>
    <property type="match status" value="2"/>
</dbReference>
<feature type="repeat" description="ANK" evidence="3">
    <location>
        <begin position="69"/>
        <end position="101"/>
    </location>
</feature>
<feature type="signal peptide" evidence="4">
    <location>
        <begin position="1"/>
        <end position="22"/>
    </location>
</feature>
<evidence type="ECO:0000256" key="2">
    <source>
        <dbReference type="ARBA" id="ARBA00023043"/>
    </source>
</evidence>
<dbReference type="Pfam" id="PF12796">
    <property type="entry name" value="Ank_2"/>
    <property type="match status" value="1"/>
</dbReference>
<accession>A0ABW5NVU6</accession>
<proteinExistence type="predicted"/>
<dbReference type="Gene3D" id="1.25.40.20">
    <property type="entry name" value="Ankyrin repeat-containing domain"/>
    <property type="match status" value="1"/>
</dbReference>
<evidence type="ECO:0000256" key="4">
    <source>
        <dbReference type="SAM" id="SignalP"/>
    </source>
</evidence>
<dbReference type="InterPro" id="IPR036770">
    <property type="entry name" value="Ankyrin_rpt-contain_sf"/>
</dbReference>
<protein>
    <submittedName>
        <fullName evidence="5">Ankyrin repeat domain-containing protein</fullName>
    </submittedName>
</protein>
<keyword evidence="6" id="KW-1185">Reference proteome</keyword>
<name>A0ABW5NVU6_9FLAO</name>
<keyword evidence="1" id="KW-0677">Repeat</keyword>
<dbReference type="EMBL" id="JBHUMD010000026">
    <property type="protein sequence ID" value="MFD2602713.1"/>
    <property type="molecule type" value="Genomic_DNA"/>
</dbReference>
<evidence type="ECO:0000313" key="6">
    <source>
        <dbReference type="Proteomes" id="UP001597480"/>
    </source>
</evidence>
<dbReference type="PROSITE" id="PS50297">
    <property type="entry name" value="ANK_REP_REGION"/>
    <property type="match status" value="1"/>
</dbReference>
<dbReference type="Proteomes" id="UP001597480">
    <property type="component" value="Unassembled WGS sequence"/>
</dbReference>
<keyword evidence="2 3" id="KW-0040">ANK repeat</keyword>
<dbReference type="PANTHER" id="PTHR24171">
    <property type="entry name" value="ANKYRIN REPEAT DOMAIN-CONTAINING PROTEIN 39-RELATED"/>
    <property type="match status" value="1"/>
</dbReference>
<evidence type="ECO:0000256" key="3">
    <source>
        <dbReference type="PROSITE-ProRule" id="PRU00023"/>
    </source>
</evidence>
<dbReference type="InterPro" id="IPR002110">
    <property type="entry name" value="Ankyrin_rpt"/>
</dbReference>
<evidence type="ECO:0000313" key="5">
    <source>
        <dbReference type="EMBL" id="MFD2602713.1"/>
    </source>
</evidence>
<dbReference type="SUPFAM" id="SSF48403">
    <property type="entry name" value="Ankyrin repeat"/>
    <property type="match status" value="1"/>
</dbReference>
<evidence type="ECO:0000256" key="1">
    <source>
        <dbReference type="ARBA" id="ARBA00022737"/>
    </source>
</evidence>
<gene>
    <name evidence="5" type="ORF">ACFSR3_11650</name>
</gene>